<dbReference type="Proteomes" id="UP000276215">
    <property type="component" value="Unassembled WGS sequence"/>
</dbReference>
<organism evidence="2 3">
    <name type="scientific">Choiromyces venosus 120613-1</name>
    <dbReference type="NCBI Taxonomy" id="1336337"/>
    <lineage>
        <taxon>Eukaryota</taxon>
        <taxon>Fungi</taxon>
        <taxon>Dikarya</taxon>
        <taxon>Ascomycota</taxon>
        <taxon>Pezizomycotina</taxon>
        <taxon>Pezizomycetes</taxon>
        <taxon>Pezizales</taxon>
        <taxon>Tuberaceae</taxon>
        <taxon>Choiromyces</taxon>
    </lineage>
</organism>
<dbReference type="InterPro" id="IPR015422">
    <property type="entry name" value="PyrdxlP-dep_Trfase_small"/>
</dbReference>
<dbReference type="PANTHER" id="PTHR42858">
    <property type="entry name" value="AMINOTRANSFERASE"/>
    <property type="match status" value="1"/>
</dbReference>
<dbReference type="InterPro" id="IPR015424">
    <property type="entry name" value="PyrdxlP-dep_Trfase"/>
</dbReference>
<evidence type="ECO:0000259" key="1">
    <source>
        <dbReference type="Pfam" id="PF00155"/>
    </source>
</evidence>
<evidence type="ECO:0000313" key="3">
    <source>
        <dbReference type="Proteomes" id="UP000276215"/>
    </source>
</evidence>
<dbReference type="STRING" id="1336337.A0A3N4JWA3"/>
<dbReference type="OrthoDB" id="7042322at2759"/>
<dbReference type="CDD" id="cd00609">
    <property type="entry name" value="AAT_like"/>
    <property type="match status" value="1"/>
</dbReference>
<evidence type="ECO:0000313" key="2">
    <source>
        <dbReference type="EMBL" id="RPA97984.1"/>
    </source>
</evidence>
<dbReference type="InterPro" id="IPR015421">
    <property type="entry name" value="PyrdxlP-dep_Trfase_major"/>
</dbReference>
<dbReference type="SUPFAM" id="SSF53383">
    <property type="entry name" value="PLP-dependent transferases"/>
    <property type="match status" value="1"/>
</dbReference>
<dbReference type="InterPro" id="IPR004839">
    <property type="entry name" value="Aminotransferase_I/II_large"/>
</dbReference>
<dbReference type="AlphaFoldDB" id="A0A3N4JWA3"/>
<dbReference type="PANTHER" id="PTHR42858:SF1">
    <property type="entry name" value="LD15494P"/>
    <property type="match status" value="1"/>
</dbReference>
<dbReference type="GO" id="GO:0030170">
    <property type="term" value="F:pyridoxal phosphate binding"/>
    <property type="evidence" value="ECO:0007669"/>
    <property type="project" value="InterPro"/>
</dbReference>
<proteinExistence type="predicted"/>
<keyword evidence="2" id="KW-0808">Transferase</keyword>
<dbReference type="Gene3D" id="3.40.640.10">
    <property type="entry name" value="Type I PLP-dependent aspartate aminotransferase-like (Major domain)"/>
    <property type="match status" value="1"/>
</dbReference>
<feature type="domain" description="Aminotransferase class I/classII large" evidence="1">
    <location>
        <begin position="160"/>
        <end position="435"/>
    </location>
</feature>
<sequence length="459" mass="50589">MPVKIPMPKLPANFAPNSPPSYLHRTGSNKSCLIDLSKEAPTPHLLPAASLAFSSREVLTHPYEYTDALLVGGTSKLRGVVANWLSTYYAPDGGTIGEERIAVTTGIEEGALVGILGRFTDPVYTRVVWAVLPAEVEWLKGIARDAGLDGKFRTLPEGNNGQGIDVEMFQIALQEEEDRALASRNVRPVFKIGNRYPKIYKSILYLQPTFKNPTGSTIPLPVRKRLIELAREYDVLIVAEEDFDFVRWGEEDDEPPIPRLCDLDRAMIQGASKYGNAISCGSFSRVIAPGCRVGWIEGCNYFIEEFDKTNSTKASQLMAAILWSLLNTGTLQSHLANVLIPVYQKRHSVIVSAITTSLAPLGVNLITDTSRTSGGWFLWMQLPNYCDASFLGHLKTNYNLILASGGKFGAGLEDFVRICLAWEAEEELVEAVRRISECLQAIKPKSPVRGIGIRDLCAE</sequence>
<accession>A0A3N4JWA3</accession>
<dbReference type="EMBL" id="ML120400">
    <property type="protein sequence ID" value="RPA97984.1"/>
    <property type="molecule type" value="Genomic_DNA"/>
</dbReference>
<dbReference type="Pfam" id="PF00155">
    <property type="entry name" value="Aminotran_1_2"/>
    <property type="match status" value="1"/>
</dbReference>
<reference evidence="2 3" key="1">
    <citation type="journal article" date="2018" name="Nat. Ecol. Evol.">
        <title>Pezizomycetes genomes reveal the molecular basis of ectomycorrhizal truffle lifestyle.</title>
        <authorList>
            <person name="Murat C."/>
            <person name="Payen T."/>
            <person name="Noel B."/>
            <person name="Kuo A."/>
            <person name="Morin E."/>
            <person name="Chen J."/>
            <person name="Kohler A."/>
            <person name="Krizsan K."/>
            <person name="Balestrini R."/>
            <person name="Da Silva C."/>
            <person name="Montanini B."/>
            <person name="Hainaut M."/>
            <person name="Levati E."/>
            <person name="Barry K.W."/>
            <person name="Belfiori B."/>
            <person name="Cichocki N."/>
            <person name="Clum A."/>
            <person name="Dockter R.B."/>
            <person name="Fauchery L."/>
            <person name="Guy J."/>
            <person name="Iotti M."/>
            <person name="Le Tacon F."/>
            <person name="Lindquist E.A."/>
            <person name="Lipzen A."/>
            <person name="Malagnac F."/>
            <person name="Mello A."/>
            <person name="Molinier V."/>
            <person name="Miyauchi S."/>
            <person name="Poulain J."/>
            <person name="Riccioni C."/>
            <person name="Rubini A."/>
            <person name="Sitrit Y."/>
            <person name="Splivallo R."/>
            <person name="Traeger S."/>
            <person name="Wang M."/>
            <person name="Zifcakova L."/>
            <person name="Wipf D."/>
            <person name="Zambonelli A."/>
            <person name="Paolocci F."/>
            <person name="Nowrousian M."/>
            <person name="Ottonello S."/>
            <person name="Baldrian P."/>
            <person name="Spatafora J.W."/>
            <person name="Henrissat B."/>
            <person name="Nagy L.G."/>
            <person name="Aury J.M."/>
            <person name="Wincker P."/>
            <person name="Grigoriev I.V."/>
            <person name="Bonfante P."/>
            <person name="Martin F.M."/>
        </authorList>
    </citation>
    <scope>NUCLEOTIDE SEQUENCE [LARGE SCALE GENOMIC DNA]</scope>
    <source>
        <strain evidence="2 3">120613-1</strain>
    </source>
</reference>
<dbReference type="GO" id="GO:0047536">
    <property type="term" value="F:2-aminoadipate transaminase activity"/>
    <property type="evidence" value="ECO:0007669"/>
    <property type="project" value="TreeGrafter"/>
</dbReference>
<name>A0A3N4JWA3_9PEZI</name>
<dbReference type="Gene3D" id="3.90.1150.10">
    <property type="entry name" value="Aspartate Aminotransferase, domain 1"/>
    <property type="match status" value="1"/>
</dbReference>
<gene>
    <name evidence="2" type="ORF">L873DRAFT_1770483</name>
</gene>
<protein>
    <submittedName>
        <fullName evidence="2">PLP-dependent transferase</fullName>
    </submittedName>
</protein>
<keyword evidence="3" id="KW-1185">Reference proteome</keyword>